<dbReference type="GO" id="GO:0003723">
    <property type="term" value="F:RNA binding"/>
    <property type="evidence" value="ECO:0007669"/>
    <property type="project" value="InterPro"/>
</dbReference>
<evidence type="ECO:0000313" key="3">
    <source>
        <dbReference type="EMBL" id="CCU79746.1"/>
    </source>
</evidence>
<dbReference type="EMBL" id="CAUH01004459">
    <property type="protein sequence ID" value="CCU79746.1"/>
    <property type="molecule type" value="Genomic_DNA"/>
</dbReference>
<organism evidence="3 4">
    <name type="scientific">Blumeria graminis f. sp. hordei (strain DH14)</name>
    <name type="common">Barley powdery mildew</name>
    <name type="synonym">Oidium monilioides f. sp. hordei</name>
    <dbReference type="NCBI Taxonomy" id="546991"/>
    <lineage>
        <taxon>Eukaryota</taxon>
        <taxon>Fungi</taxon>
        <taxon>Dikarya</taxon>
        <taxon>Ascomycota</taxon>
        <taxon>Pezizomycotina</taxon>
        <taxon>Leotiomycetes</taxon>
        <taxon>Erysiphales</taxon>
        <taxon>Erysiphaceae</taxon>
        <taxon>Blumeria</taxon>
        <taxon>Blumeria hordei</taxon>
    </lineage>
</organism>
<dbReference type="SUPFAM" id="SSF53933">
    <property type="entry name" value="Microbial ribonucleases"/>
    <property type="match status" value="1"/>
</dbReference>
<dbReference type="OrthoDB" id="5425539at2759"/>
<keyword evidence="1" id="KW-0540">Nuclease</keyword>
<evidence type="ECO:0000256" key="2">
    <source>
        <dbReference type="ARBA" id="ARBA00022801"/>
    </source>
</evidence>
<sequence length="317" mass="36666">MKNLRDIFITQSLRLKAVLLILSISTNALLMQRRMNQPNEPGYYCNNQIYLSSDIETVRQTACEAFTYPRKGSRRPLLYTDDDNVENWIFEWSIPASLANHSNGVKKATPDKIIFNNNCEITGVLSFDSASQNYKLCATVPEVSTSVSSRMSKDPVKPFIQCGSLSLEIVEIQHCASAKSTKFLNGLVEVENSSYEIDGPWRRNILSRRVSVNSRRKFVRPIRNKNRLMFLKEHNIFYEIIVNNQNEARGMVVTHYVKRTYPTAAKCNEKNYKMSHKKPVRESQSIRLVCFFDTKFQLFPNGPTWKPYISRKRKTLN</sequence>
<evidence type="ECO:0000256" key="1">
    <source>
        <dbReference type="ARBA" id="ARBA00022722"/>
    </source>
</evidence>
<reference evidence="3 4" key="1">
    <citation type="journal article" date="2010" name="Science">
        <title>Genome expansion and gene loss in powdery mildew fungi reveal tradeoffs in extreme parasitism.</title>
        <authorList>
            <person name="Spanu P.D."/>
            <person name="Abbott J.C."/>
            <person name="Amselem J."/>
            <person name="Burgis T.A."/>
            <person name="Soanes D.M."/>
            <person name="Stueber K."/>
            <person name="Ver Loren van Themaat E."/>
            <person name="Brown J.K.M."/>
            <person name="Butcher S.A."/>
            <person name="Gurr S.J."/>
            <person name="Lebrun M.-H."/>
            <person name="Ridout C.J."/>
            <person name="Schulze-Lefert P."/>
            <person name="Talbot N.J."/>
            <person name="Ahmadinejad N."/>
            <person name="Ametz C."/>
            <person name="Barton G.R."/>
            <person name="Benjdia M."/>
            <person name="Bidzinski P."/>
            <person name="Bindschedler L.V."/>
            <person name="Both M."/>
            <person name="Brewer M.T."/>
            <person name="Cadle-Davidson L."/>
            <person name="Cadle-Davidson M.M."/>
            <person name="Collemare J."/>
            <person name="Cramer R."/>
            <person name="Frenkel O."/>
            <person name="Godfrey D."/>
            <person name="Harriman J."/>
            <person name="Hoede C."/>
            <person name="King B.C."/>
            <person name="Klages S."/>
            <person name="Kleemann J."/>
            <person name="Knoll D."/>
            <person name="Koti P.S."/>
            <person name="Kreplak J."/>
            <person name="Lopez-Ruiz F.J."/>
            <person name="Lu X."/>
            <person name="Maekawa T."/>
            <person name="Mahanil S."/>
            <person name="Micali C."/>
            <person name="Milgroom M.G."/>
            <person name="Montana G."/>
            <person name="Noir S."/>
            <person name="O'Connell R.J."/>
            <person name="Oberhaensli S."/>
            <person name="Parlange F."/>
            <person name="Pedersen C."/>
            <person name="Quesneville H."/>
            <person name="Reinhardt R."/>
            <person name="Rott M."/>
            <person name="Sacristan S."/>
            <person name="Schmidt S.M."/>
            <person name="Schoen M."/>
            <person name="Skamnioti P."/>
            <person name="Sommer H."/>
            <person name="Stephens A."/>
            <person name="Takahara H."/>
            <person name="Thordal-Christensen H."/>
            <person name="Vigouroux M."/>
            <person name="Wessling R."/>
            <person name="Wicker T."/>
            <person name="Panstruga R."/>
        </authorList>
    </citation>
    <scope>NUCLEOTIDE SEQUENCE [LARGE SCALE GENOMIC DNA]</scope>
    <source>
        <strain evidence="3">DH14</strain>
    </source>
</reference>
<name>N1JDG4_BLUG1</name>
<gene>
    <name evidence="3" type="ORF">BGHDH14_bghG004459000001001</name>
</gene>
<dbReference type="Gene3D" id="3.10.450.30">
    <property type="entry name" value="Microbial ribonucleases"/>
    <property type="match status" value="1"/>
</dbReference>
<dbReference type="InParanoid" id="N1JDG4"/>
<protein>
    <submittedName>
        <fullName evidence="3">Putative candidate secreted effector protein</fullName>
    </submittedName>
</protein>
<comment type="caution">
    <text evidence="3">The sequence shown here is derived from an EMBL/GenBank/DDBJ whole genome shotgun (WGS) entry which is preliminary data.</text>
</comment>
<accession>N1JDG4</accession>
<proteinExistence type="predicted"/>
<evidence type="ECO:0000313" key="4">
    <source>
        <dbReference type="Proteomes" id="UP000015441"/>
    </source>
</evidence>
<dbReference type="GO" id="GO:0004540">
    <property type="term" value="F:RNA nuclease activity"/>
    <property type="evidence" value="ECO:0007669"/>
    <property type="project" value="InterPro"/>
</dbReference>
<dbReference type="InterPro" id="IPR016191">
    <property type="entry name" value="Ribonuclease/ribotoxin"/>
</dbReference>
<dbReference type="Proteomes" id="UP000015441">
    <property type="component" value="Unassembled WGS sequence"/>
</dbReference>
<dbReference type="HOGENOM" id="CLU_927462_0_0_1"/>
<dbReference type="GO" id="GO:0016787">
    <property type="term" value="F:hydrolase activity"/>
    <property type="evidence" value="ECO:0007669"/>
    <property type="project" value="UniProtKB-KW"/>
</dbReference>
<dbReference type="AlphaFoldDB" id="N1JDG4"/>
<keyword evidence="4" id="KW-1185">Reference proteome</keyword>
<keyword evidence="2" id="KW-0378">Hydrolase</keyword>